<dbReference type="Ensembl" id="ENSMMOT00000015225.1">
    <property type="protein sequence ID" value="ENSMMOP00000014979.1"/>
    <property type="gene ID" value="ENSMMOG00000011446.1"/>
</dbReference>
<dbReference type="PANTHER" id="PTHR12550">
    <property type="entry name" value="HEPATOMA-DERIVED GROWTH FACTOR-RELATED"/>
    <property type="match status" value="1"/>
</dbReference>
<dbReference type="PROSITE" id="PS50812">
    <property type="entry name" value="PWWP"/>
    <property type="match status" value="1"/>
</dbReference>
<dbReference type="SUPFAM" id="SSF63748">
    <property type="entry name" value="Tudor/PWWP/MBT"/>
    <property type="match status" value="1"/>
</dbReference>
<dbReference type="Proteomes" id="UP000261620">
    <property type="component" value="Unplaced"/>
</dbReference>
<evidence type="ECO:0000313" key="3">
    <source>
        <dbReference type="Proteomes" id="UP000261620"/>
    </source>
</evidence>
<feature type="domain" description="PWWP" evidence="1">
    <location>
        <begin position="8"/>
        <end position="60"/>
    </location>
</feature>
<dbReference type="InterPro" id="IPR000313">
    <property type="entry name" value="PWWP_dom"/>
</dbReference>
<dbReference type="SMART" id="SM00293">
    <property type="entry name" value="PWWP"/>
    <property type="match status" value="1"/>
</dbReference>
<evidence type="ECO:0000259" key="1">
    <source>
        <dbReference type="PROSITE" id="PS50812"/>
    </source>
</evidence>
<evidence type="ECO:0000313" key="2">
    <source>
        <dbReference type="Ensembl" id="ENSMMOP00000014979.1"/>
    </source>
</evidence>
<keyword evidence="3" id="KW-1185">Reference proteome</keyword>
<reference evidence="2" key="1">
    <citation type="submission" date="2025-08" db="UniProtKB">
        <authorList>
            <consortium name="Ensembl"/>
        </authorList>
    </citation>
    <scope>IDENTIFICATION</scope>
</reference>
<dbReference type="PANTHER" id="PTHR12550:SF41">
    <property type="entry name" value="HEPATOMA-DERIVED GROWTH FACTOR"/>
    <property type="match status" value="1"/>
</dbReference>
<dbReference type="Gene3D" id="4.10.80.150">
    <property type="match status" value="1"/>
</dbReference>
<accession>A0A3Q3WZM9</accession>
<dbReference type="AlphaFoldDB" id="A0A3Q3WZM9"/>
<proteinExistence type="predicted"/>
<reference evidence="2" key="2">
    <citation type="submission" date="2025-09" db="UniProtKB">
        <authorList>
            <consortium name="Ensembl"/>
        </authorList>
    </citation>
    <scope>IDENTIFICATION</scope>
</reference>
<name>A0A3Q3WZM9_MOLML</name>
<protein>
    <recommendedName>
        <fullName evidence="1">PWWP domain-containing protein</fullName>
    </recommendedName>
</protein>
<organism evidence="2 3">
    <name type="scientific">Mola mola</name>
    <name type="common">Ocean sunfish</name>
    <name type="synonym">Tetraodon mola</name>
    <dbReference type="NCBI Taxonomy" id="94237"/>
    <lineage>
        <taxon>Eukaryota</taxon>
        <taxon>Metazoa</taxon>
        <taxon>Chordata</taxon>
        <taxon>Craniata</taxon>
        <taxon>Vertebrata</taxon>
        <taxon>Euteleostomi</taxon>
        <taxon>Actinopterygii</taxon>
        <taxon>Neopterygii</taxon>
        <taxon>Teleostei</taxon>
        <taxon>Neoteleostei</taxon>
        <taxon>Acanthomorphata</taxon>
        <taxon>Eupercaria</taxon>
        <taxon>Tetraodontiformes</taxon>
        <taxon>Molidae</taxon>
        <taxon>Mola</taxon>
    </lineage>
</organism>
<sequence>NPHKNIKPGDLVFAKMKGFPYWPARRPLPAPIRLINFSPFLRGHLPAENIVPYVGNKMKYGNSGVRIKGFYEGMWEIQNTPGVGNAPPITKFLLKVPH</sequence>